<name>A0ABQ5JWU3_9EUKA</name>
<evidence type="ECO:0000259" key="1">
    <source>
        <dbReference type="PROSITE" id="PS51339"/>
    </source>
</evidence>
<dbReference type="InterPro" id="IPR029021">
    <property type="entry name" value="Prot-tyrosine_phosphatase-like"/>
</dbReference>
<sequence>MSHPPPKKPEYFLPGEVKVCYYEEISLHNTQFLSGNFWTTETSTIHSKSWSNYFLEHGAQPDGSYLLPYRDCLIGFLWITNYRFIFVPYGCMQPFCSIPFSIIMKVVRGSTAVKSIPRSHQALCLELRLFTPTIVVFRMKTTHQRLQIVHEIARRTYAIRVPANSFSYKHLHSLRRHDQIIIRKLVPKAYEDAQVLAQTLCTQLHPESTHIPPALLAPCTSSPSLPPDVSIGWCICDPVAEFVRMGVMFSKCPHEYGSKFLAGPVSDFYKRKRVSDGSFHTFSHSIMSYFGAFPHMARYVGRDTPFPPPAALKQKIVTGAYSGWKISWLNVDYSLSQTYPAVVAVPVQTTDSIVKSSAKFRSTNRFPTLCWRSPYTGVSLSRCAQPCAGILGKSEGDEFYVNAMTDCCPARSVLYIFDARPRKNTVANTLIG</sequence>
<dbReference type="InterPro" id="IPR030564">
    <property type="entry name" value="Myotubularin"/>
</dbReference>
<feature type="domain" description="Myotubularin phosphatase" evidence="1">
    <location>
        <begin position="232"/>
        <end position="432"/>
    </location>
</feature>
<evidence type="ECO:0000313" key="2">
    <source>
        <dbReference type="EMBL" id="GKT19454.1"/>
    </source>
</evidence>
<comment type="caution">
    <text evidence="2">The sequence shown here is derived from an EMBL/GenBank/DDBJ whole genome shotgun (WGS) entry which is preliminary data.</text>
</comment>
<dbReference type="PANTHER" id="PTHR10807">
    <property type="entry name" value="MYOTUBULARIN-RELATED"/>
    <property type="match status" value="1"/>
</dbReference>
<dbReference type="Pfam" id="PF06602">
    <property type="entry name" value="Myotub-related"/>
    <property type="match status" value="1"/>
</dbReference>
<protein>
    <submittedName>
        <fullName evidence="2">Myotubularin family like protein</fullName>
    </submittedName>
</protein>
<dbReference type="Proteomes" id="UP001057375">
    <property type="component" value="Unassembled WGS sequence"/>
</dbReference>
<dbReference type="PANTHER" id="PTHR10807:SF128">
    <property type="entry name" value="PHOSPHATIDYLINOSITOL-3,5-BISPHOSPHATE 3-PHOSPHATASE"/>
    <property type="match status" value="1"/>
</dbReference>
<proteinExistence type="predicted"/>
<dbReference type="InterPro" id="IPR010569">
    <property type="entry name" value="Myotubularin-like_Pase_dom"/>
</dbReference>
<organism evidence="2 3">
    <name type="scientific">Aduncisulcus paluster</name>
    <dbReference type="NCBI Taxonomy" id="2918883"/>
    <lineage>
        <taxon>Eukaryota</taxon>
        <taxon>Metamonada</taxon>
        <taxon>Carpediemonas-like organisms</taxon>
        <taxon>Aduncisulcus</taxon>
    </lineage>
</organism>
<accession>A0ABQ5JWU3</accession>
<dbReference type="PROSITE" id="PS51339">
    <property type="entry name" value="PPASE_MYOTUBULARIN"/>
    <property type="match status" value="1"/>
</dbReference>
<keyword evidence="3" id="KW-1185">Reference proteome</keyword>
<feature type="non-terminal residue" evidence="2">
    <location>
        <position position="432"/>
    </location>
</feature>
<reference evidence="2" key="1">
    <citation type="submission" date="2022-03" db="EMBL/GenBank/DDBJ databases">
        <title>Draft genome sequence of Aduncisulcus paluster, a free-living microaerophilic Fornicata.</title>
        <authorList>
            <person name="Yuyama I."/>
            <person name="Kume K."/>
            <person name="Tamura T."/>
            <person name="Inagaki Y."/>
            <person name="Hashimoto T."/>
        </authorList>
    </citation>
    <scope>NUCLEOTIDE SEQUENCE</scope>
    <source>
        <strain evidence="2">NY0171</strain>
    </source>
</reference>
<evidence type="ECO:0000313" key="3">
    <source>
        <dbReference type="Proteomes" id="UP001057375"/>
    </source>
</evidence>
<dbReference type="EMBL" id="BQXS01012055">
    <property type="protein sequence ID" value="GKT19454.1"/>
    <property type="molecule type" value="Genomic_DNA"/>
</dbReference>
<gene>
    <name evidence="2" type="ORF">ADUPG1_011511</name>
</gene>
<dbReference type="SUPFAM" id="SSF52799">
    <property type="entry name" value="(Phosphotyrosine protein) phosphatases II"/>
    <property type="match status" value="1"/>
</dbReference>